<name>A0A8J3L5X0_9ACTN</name>
<accession>A0A8J3L5X0</accession>
<evidence type="ECO:0000313" key="3">
    <source>
        <dbReference type="Proteomes" id="UP000630887"/>
    </source>
</evidence>
<dbReference type="Proteomes" id="UP000630887">
    <property type="component" value="Unassembled WGS sequence"/>
</dbReference>
<organism evidence="2 3">
    <name type="scientific">Catellatospora coxensis</name>
    <dbReference type="NCBI Taxonomy" id="310354"/>
    <lineage>
        <taxon>Bacteria</taxon>
        <taxon>Bacillati</taxon>
        <taxon>Actinomycetota</taxon>
        <taxon>Actinomycetes</taxon>
        <taxon>Micromonosporales</taxon>
        <taxon>Micromonosporaceae</taxon>
        <taxon>Catellatospora</taxon>
    </lineage>
</organism>
<dbReference type="EMBL" id="BONI01000071">
    <property type="protein sequence ID" value="GIG09729.1"/>
    <property type="molecule type" value="Genomic_DNA"/>
</dbReference>
<evidence type="ECO:0000313" key="2">
    <source>
        <dbReference type="EMBL" id="GIG09729.1"/>
    </source>
</evidence>
<proteinExistence type="predicted"/>
<keyword evidence="3" id="KW-1185">Reference proteome</keyword>
<sequence length="68" mass="7611">MVTSSTDESDRPNWANWPTRQVQPIAERMTAAVAVKNEELGFAGDEVPWYAQPTGFYRGIITGLRGLR</sequence>
<protein>
    <submittedName>
        <fullName evidence="2">Uncharacterized protein</fullName>
    </submittedName>
</protein>
<feature type="region of interest" description="Disordered" evidence="1">
    <location>
        <begin position="1"/>
        <end position="21"/>
    </location>
</feature>
<gene>
    <name evidence="2" type="ORF">Cco03nite_64290</name>
</gene>
<dbReference type="AlphaFoldDB" id="A0A8J3L5X0"/>
<reference evidence="2 3" key="1">
    <citation type="submission" date="2021-01" db="EMBL/GenBank/DDBJ databases">
        <title>Whole genome shotgun sequence of Catellatospora coxensis NBRC 107359.</title>
        <authorList>
            <person name="Komaki H."/>
            <person name="Tamura T."/>
        </authorList>
    </citation>
    <scope>NUCLEOTIDE SEQUENCE [LARGE SCALE GENOMIC DNA]</scope>
    <source>
        <strain evidence="2 3">NBRC 107359</strain>
    </source>
</reference>
<dbReference type="RefSeq" id="WP_203697104.1">
    <property type="nucleotide sequence ID" value="NZ_BAAALC010000063.1"/>
</dbReference>
<comment type="caution">
    <text evidence="2">The sequence shown here is derived from an EMBL/GenBank/DDBJ whole genome shotgun (WGS) entry which is preliminary data.</text>
</comment>
<evidence type="ECO:0000256" key="1">
    <source>
        <dbReference type="SAM" id="MobiDB-lite"/>
    </source>
</evidence>